<evidence type="ECO:0000256" key="1">
    <source>
        <dbReference type="SAM" id="MobiDB-lite"/>
    </source>
</evidence>
<name>A0A423X975_9PEZI</name>
<dbReference type="Proteomes" id="UP000283895">
    <property type="component" value="Unassembled WGS sequence"/>
</dbReference>
<feature type="region of interest" description="Disordered" evidence="1">
    <location>
        <begin position="306"/>
        <end position="344"/>
    </location>
</feature>
<reference evidence="2 3" key="1">
    <citation type="submission" date="2015-09" db="EMBL/GenBank/DDBJ databases">
        <title>Host preference determinants of Valsa canker pathogens revealed by comparative genomics.</title>
        <authorList>
            <person name="Yin Z."/>
            <person name="Huang L."/>
        </authorList>
    </citation>
    <scope>NUCLEOTIDE SEQUENCE [LARGE SCALE GENOMIC DNA]</scope>
    <source>
        <strain evidence="2 3">03-1</strain>
    </source>
</reference>
<gene>
    <name evidence="2" type="ORF">VMCG_00191</name>
</gene>
<evidence type="ECO:0000313" key="2">
    <source>
        <dbReference type="EMBL" id="ROW12539.1"/>
    </source>
</evidence>
<dbReference type="AlphaFoldDB" id="A0A423X975"/>
<feature type="compositionally biased region" description="Polar residues" evidence="1">
    <location>
        <begin position="212"/>
        <end position="233"/>
    </location>
</feature>
<comment type="caution">
    <text evidence="2">The sequence shown here is derived from an EMBL/GenBank/DDBJ whole genome shotgun (WGS) entry which is preliminary data.</text>
</comment>
<dbReference type="OrthoDB" id="3438628at2759"/>
<dbReference type="EMBL" id="LKEA01000001">
    <property type="protein sequence ID" value="ROW12539.1"/>
    <property type="molecule type" value="Genomic_DNA"/>
</dbReference>
<feature type="compositionally biased region" description="Low complexity" evidence="1">
    <location>
        <begin position="1"/>
        <end position="12"/>
    </location>
</feature>
<accession>A0A423X975</accession>
<protein>
    <submittedName>
        <fullName evidence="2">Uncharacterized protein</fullName>
    </submittedName>
</protein>
<keyword evidence="3" id="KW-1185">Reference proteome</keyword>
<feature type="region of interest" description="Disordered" evidence="1">
    <location>
        <begin position="189"/>
        <end position="247"/>
    </location>
</feature>
<proteinExistence type="predicted"/>
<feature type="region of interest" description="Disordered" evidence="1">
    <location>
        <begin position="1"/>
        <end position="24"/>
    </location>
</feature>
<evidence type="ECO:0000313" key="3">
    <source>
        <dbReference type="Proteomes" id="UP000283895"/>
    </source>
</evidence>
<organism evidence="2 3">
    <name type="scientific">Cytospora schulzeri</name>
    <dbReference type="NCBI Taxonomy" id="448051"/>
    <lineage>
        <taxon>Eukaryota</taxon>
        <taxon>Fungi</taxon>
        <taxon>Dikarya</taxon>
        <taxon>Ascomycota</taxon>
        <taxon>Pezizomycotina</taxon>
        <taxon>Sordariomycetes</taxon>
        <taxon>Sordariomycetidae</taxon>
        <taxon>Diaporthales</taxon>
        <taxon>Cytosporaceae</taxon>
        <taxon>Cytospora</taxon>
    </lineage>
</organism>
<sequence length="344" mass="38436">MSSPSSASSQDSRQVDDSPRPSTHKWNHFEVRTLVCLIIKGEHLTSDDPMHIADLLNMALNPNPSRNNSSYRRDIPHDDIQHMLKRILSKKMHAVDVAERDTRPSVTRTKVNAFMRNLGFDGTKDEWMTGRKETMQVVGEKRQRRFMARKEHIALSPRTYDERHRRKMMIREPRARRLLHGWGIGASFWEEDSSEPNRPRTRSKSRESSSSGAAVTPNSNGRISYITDSSSAPSAGKEPSVHVSRRGDITQLSFGNTRANQMTPNPAVAAWGGGFGSAPIPTPTTFTPLSTSIMPAQMTPGSRYGYGGPGGFHTGPQQPHQSTGWQAGETWDGLPYSGFDQRRQ</sequence>